<proteinExistence type="predicted"/>
<comment type="caution">
    <text evidence="1">The sequence shown here is derived from an EMBL/GenBank/DDBJ whole genome shotgun (WGS) entry which is preliminary data.</text>
</comment>
<sequence>MTDKTHGITYPCEHCSGKGNYVYNDPKYDDPEYMARISKEQKEIDATRNALA</sequence>
<protein>
    <submittedName>
        <fullName evidence="1">Uncharacterized protein</fullName>
    </submittedName>
</protein>
<dbReference type="EMBL" id="LAZR01067676">
    <property type="protein sequence ID" value="KKK51108.1"/>
    <property type="molecule type" value="Genomic_DNA"/>
</dbReference>
<organism evidence="1">
    <name type="scientific">marine sediment metagenome</name>
    <dbReference type="NCBI Taxonomy" id="412755"/>
    <lineage>
        <taxon>unclassified sequences</taxon>
        <taxon>metagenomes</taxon>
        <taxon>ecological metagenomes</taxon>
    </lineage>
</organism>
<feature type="non-terminal residue" evidence="1">
    <location>
        <position position="52"/>
    </location>
</feature>
<dbReference type="AlphaFoldDB" id="A0A0F8W3E5"/>
<name>A0A0F8W3E5_9ZZZZ</name>
<accession>A0A0F8W3E5</accession>
<reference evidence="1" key="1">
    <citation type="journal article" date="2015" name="Nature">
        <title>Complex archaea that bridge the gap between prokaryotes and eukaryotes.</title>
        <authorList>
            <person name="Spang A."/>
            <person name="Saw J.H."/>
            <person name="Jorgensen S.L."/>
            <person name="Zaremba-Niedzwiedzka K."/>
            <person name="Martijn J."/>
            <person name="Lind A.E."/>
            <person name="van Eijk R."/>
            <person name="Schleper C."/>
            <person name="Guy L."/>
            <person name="Ettema T.J."/>
        </authorList>
    </citation>
    <scope>NUCLEOTIDE SEQUENCE</scope>
</reference>
<evidence type="ECO:0000313" key="1">
    <source>
        <dbReference type="EMBL" id="KKK51108.1"/>
    </source>
</evidence>
<gene>
    <name evidence="1" type="ORF">LCGC14_3118260</name>
</gene>